<proteinExistence type="predicted"/>
<keyword evidence="4" id="KW-1185">Reference proteome</keyword>
<evidence type="ECO:0000313" key="4">
    <source>
        <dbReference type="Proteomes" id="UP000510647"/>
    </source>
</evidence>
<gene>
    <name evidence="3" type="ORF">HG537_0D04530</name>
</gene>
<feature type="compositionally biased region" description="Polar residues" evidence="2">
    <location>
        <begin position="550"/>
        <end position="561"/>
    </location>
</feature>
<feature type="compositionally biased region" description="Low complexity" evidence="2">
    <location>
        <begin position="708"/>
        <end position="718"/>
    </location>
</feature>
<feature type="region of interest" description="Disordered" evidence="2">
    <location>
        <begin position="707"/>
        <end position="732"/>
    </location>
</feature>
<dbReference type="Proteomes" id="UP000510647">
    <property type="component" value="Chromosome 4"/>
</dbReference>
<evidence type="ECO:0000256" key="2">
    <source>
        <dbReference type="SAM" id="MobiDB-lite"/>
    </source>
</evidence>
<keyword evidence="1" id="KW-0802">TPR repeat</keyword>
<dbReference type="InterPro" id="IPR011990">
    <property type="entry name" value="TPR-like_helical_dom_sf"/>
</dbReference>
<name>A0A7H9HT98_9SACH</name>
<feature type="compositionally biased region" description="Basic residues" evidence="2">
    <location>
        <begin position="486"/>
        <end position="496"/>
    </location>
</feature>
<dbReference type="EMBL" id="CP059270">
    <property type="protein sequence ID" value="QLQ80453.1"/>
    <property type="molecule type" value="Genomic_DNA"/>
</dbReference>
<accession>A0A7H9HT98</accession>
<protein>
    <recommendedName>
        <fullName evidence="5">TPR-like protein</fullName>
    </recommendedName>
</protein>
<dbReference type="SUPFAM" id="SSF48452">
    <property type="entry name" value="TPR-like"/>
    <property type="match status" value="3"/>
</dbReference>
<dbReference type="InterPro" id="IPR019734">
    <property type="entry name" value="TPR_rpt"/>
</dbReference>
<dbReference type="Gene3D" id="1.25.40.10">
    <property type="entry name" value="Tetratricopeptide repeat domain"/>
    <property type="match status" value="1"/>
</dbReference>
<feature type="compositionally biased region" description="Low complexity" evidence="2">
    <location>
        <begin position="476"/>
        <end position="485"/>
    </location>
</feature>
<dbReference type="OrthoDB" id="418911at2759"/>
<dbReference type="PROSITE" id="PS50005">
    <property type="entry name" value="TPR"/>
    <property type="match status" value="2"/>
</dbReference>
<feature type="region of interest" description="Disordered" evidence="2">
    <location>
        <begin position="476"/>
        <end position="504"/>
    </location>
</feature>
<evidence type="ECO:0000256" key="1">
    <source>
        <dbReference type="PROSITE-ProRule" id="PRU00339"/>
    </source>
</evidence>
<dbReference type="AlphaFoldDB" id="A0A7H9HT98"/>
<evidence type="ECO:0000313" key="3">
    <source>
        <dbReference type="EMBL" id="QLQ80453.1"/>
    </source>
</evidence>
<dbReference type="SMART" id="SM00028">
    <property type="entry name" value="TPR"/>
    <property type="match status" value="3"/>
</dbReference>
<feature type="repeat" description="TPR" evidence="1">
    <location>
        <begin position="367"/>
        <end position="400"/>
    </location>
</feature>
<evidence type="ECO:0008006" key="5">
    <source>
        <dbReference type="Google" id="ProtNLM"/>
    </source>
</evidence>
<feature type="compositionally biased region" description="Basic and acidic residues" evidence="2">
    <location>
        <begin position="719"/>
        <end position="732"/>
    </location>
</feature>
<organism evidence="3 4">
    <name type="scientific">Torulaspora globosa</name>
    <dbReference type="NCBI Taxonomy" id="48254"/>
    <lineage>
        <taxon>Eukaryota</taxon>
        <taxon>Fungi</taxon>
        <taxon>Dikarya</taxon>
        <taxon>Ascomycota</taxon>
        <taxon>Saccharomycotina</taxon>
        <taxon>Saccharomycetes</taxon>
        <taxon>Saccharomycetales</taxon>
        <taxon>Saccharomycetaceae</taxon>
        <taxon>Torulaspora</taxon>
    </lineage>
</organism>
<sequence>MEDIVELSNEIFIMCGHLAIEMNLVTVALELAGKVLAKSPGDRAALLLLAKIYMVKKEYGKVVDMVGDGKKSVGICAILSVACYRLGLYDRAAEAMIYCKGSEQEDIELELNLNILQCRILLLADLQENPLQATVQEFERILELTQLYSVPTLHLEVLLTRAQLFEKSGDWEKCLFDLEDSITILQNQEVLVHFHIKDFLYKATFAYLYKIYVQEKIQKRSEPGDRLFQECFKFPHTIETLHMLSVARGVYGAILGEKVDVEEIISLASVVSDDFKPFVYYIAARIIVELGSTKNLHRASENYQLSLNLDSSKTYVWISLASLYLKLGQIPDALFAFSKTVEMIGSDLQQYSISRHSYVEREDDLNALSWFGMAQAYLSTDNIDKSLDALQRAISFLGNNELLERHILDEFGEILRSKDLKAIELLKQNMKLPEIPLEFFLNPMFYLKETQVFQVESRLEKSSSFLPKFSSFSKIPSISSSNSHSGNKKPKKRSVRKISEGIKTTKFKNKKKNDIFRRANLSISKGDKNYLNQSRKKHVPSVDDSHKPSIHTSSPNHSQQHNVEANTGHIIPQVIHPAGLSPDQQQHFGYLYPSDEQNQSNQVHHRHEAAPHGYPAFILSHNPGTYPASYSQLIQPIGFSASPSFYYPQQSIEEVFRNNSNGLGEQGLSSNFGPPVIMPPFPNPVYIPDGLRFSANSLQPTIIPLMTSQQPQQSQHPPTESKHADVITNTER</sequence>
<feature type="repeat" description="TPR" evidence="1">
    <location>
        <begin position="314"/>
        <end position="347"/>
    </location>
</feature>
<reference evidence="3 4" key="1">
    <citation type="submission" date="2020-06" db="EMBL/GenBank/DDBJ databases">
        <title>The yeast mating-type switching endonuclease HO is a domesticated member of an unorthodox homing genetic element family.</title>
        <authorList>
            <person name="Coughlan A.Y."/>
            <person name="Lombardi L."/>
            <person name="Braun-Galleani S."/>
            <person name="Martos A.R."/>
            <person name="Galeote V."/>
            <person name="Bigey F."/>
            <person name="Dequin S."/>
            <person name="Byrne K.P."/>
            <person name="Wolfe K.H."/>
        </authorList>
    </citation>
    <scope>NUCLEOTIDE SEQUENCE [LARGE SCALE GENOMIC DNA]</scope>
    <source>
        <strain evidence="3 4">CBS2947</strain>
    </source>
</reference>
<feature type="region of interest" description="Disordered" evidence="2">
    <location>
        <begin position="526"/>
        <end position="561"/>
    </location>
</feature>